<dbReference type="InterPro" id="IPR036879">
    <property type="entry name" value="TF_MADSbox_sf"/>
</dbReference>
<keyword evidence="5" id="KW-0539">Nucleus</keyword>
<name>A0A6B2L686_9EUKA</name>
<dbReference type="InterPro" id="IPR033896">
    <property type="entry name" value="MEF2-like_N"/>
</dbReference>
<dbReference type="CDD" id="cd00265">
    <property type="entry name" value="MADS_MEF2_like"/>
    <property type="match status" value="1"/>
</dbReference>
<dbReference type="Gene3D" id="3.40.1810.10">
    <property type="entry name" value="Transcription factor, MADS-box"/>
    <property type="match status" value="1"/>
</dbReference>
<dbReference type="PANTHER" id="PTHR11945">
    <property type="entry name" value="MADS BOX PROTEIN"/>
    <property type="match status" value="1"/>
</dbReference>
<dbReference type="SMART" id="SM00432">
    <property type="entry name" value="MADS"/>
    <property type="match status" value="1"/>
</dbReference>
<evidence type="ECO:0000256" key="3">
    <source>
        <dbReference type="ARBA" id="ARBA00023125"/>
    </source>
</evidence>
<dbReference type="PROSITE" id="PS00350">
    <property type="entry name" value="MADS_BOX_1"/>
    <property type="match status" value="1"/>
</dbReference>
<evidence type="ECO:0000313" key="8">
    <source>
        <dbReference type="EMBL" id="NDV32387.1"/>
    </source>
</evidence>
<feature type="compositionally biased region" description="Basic and acidic residues" evidence="6">
    <location>
        <begin position="95"/>
        <end position="105"/>
    </location>
</feature>
<dbReference type="PRINTS" id="PR00404">
    <property type="entry name" value="MADSDOMAIN"/>
</dbReference>
<evidence type="ECO:0000256" key="4">
    <source>
        <dbReference type="ARBA" id="ARBA00023163"/>
    </source>
</evidence>
<dbReference type="GO" id="GO:0045944">
    <property type="term" value="P:positive regulation of transcription by RNA polymerase II"/>
    <property type="evidence" value="ECO:0007669"/>
    <property type="project" value="InterPro"/>
</dbReference>
<proteinExistence type="predicted"/>
<evidence type="ECO:0000259" key="7">
    <source>
        <dbReference type="PROSITE" id="PS50066"/>
    </source>
</evidence>
<protein>
    <recommendedName>
        <fullName evidence="7">MADS-box domain-containing protein</fullName>
    </recommendedName>
</protein>
<comment type="subcellular location">
    <subcellularLocation>
        <location evidence="1">Nucleus</location>
    </subcellularLocation>
</comment>
<feature type="compositionally biased region" description="Polar residues" evidence="6">
    <location>
        <begin position="81"/>
        <end position="94"/>
    </location>
</feature>
<feature type="compositionally biased region" description="Basic and acidic residues" evidence="6">
    <location>
        <begin position="126"/>
        <end position="138"/>
    </location>
</feature>
<evidence type="ECO:0000256" key="1">
    <source>
        <dbReference type="ARBA" id="ARBA00004123"/>
    </source>
</evidence>
<dbReference type="SUPFAM" id="SSF55455">
    <property type="entry name" value="SRF-like"/>
    <property type="match status" value="1"/>
</dbReference>
<dbReference type="Pfam" id="PF00319">
    <property type="entry name" value="SRF-TF"/>
    <property type="match status" value="1"/>
</dbReference>
<dbReference type="AlphaFoldDB" id="A0A6B2L686"/>
<dbReference type="GO" id="GO:0046983">
    <property type="term" value="F:protein dimerization activity"/>
    <property type="evidence" value="ECO:0007669"/>
    <property type="project" value="InterPro"/>
</dbReference>
<feature type="compositionally biased region" description="Polar residues" evidence="6">
    <location>
        <begin position="182"/>
        <end position="194"/>
    </location>
</feature>
<feature type="region of interest" description="Disordered" evidence="6">
    <location>
        <begin position="81"/>
        <end position="141"/>
    </location>
</feature>
<dbReference type="GO" id="GO:0000978">
    <property type="term" value="F:RNA polymerase II cis-regulatory region sequence-specific DNA binding"/>
    <property type="evidence" value="ECO:0007669"/>
    <property type="project" value="TreeGrafter"/>
</dbReference>
<feature type="domain" description="MADS-box" evidence="7">
    <location>
        <begin position="1"/>
        <end position="61"/>
    </location>
</feature>
<reference evidence="8" key="1">
    <citation type="journal article" date="2020" name="J. Eukaryot. Microbiol.">
        <title>De novo Sequencing, Assembly and Annotation of the Transcriptome for the Free-Living Testate Amoeba Arcella intermedia.</title>
        <authorList>
            <person name="Ribeiro G.M."/>
            <person name="Porfirio-Sousa A.L."/>
            <person name="Maurer-Alcala X.X."/>
            <person name="Katz L.A."/>
            <person name="Lahr D.J.G."/>
        </authorList>
    </citation>
    <scope>NUCLEOTIDE SEQUENCE</scope>
</reference>
<evidence type="ECO:0000256" key="6">
    <source>
        <dbReference type="SAM" id="MobiDB-lite"/>
    </source>
</evidence>
<feature type="compositionally biased region" description="Low complexity" evidence="6">
    <location>
        <begin position="373"/>
        <end position="387"/>
    </location>
</feature>
<dbReference type="PANTHER" id="PTHR11945:SF534">
    <property type="entry name" value="MYOCYTE-SPECIFIC ENHANCER FACTOR 2"/>
    <property type="match status" value="1"/>
</dbReference>
<accession>A0A6B2L686</accession>
<dbReference type="PROSITE" id="PS50066">
    <property type="entry name" value="MADS_BOX_2"/>
    <property type="match status" value="1"/>
</dbReference>
<evidence type="ECO:0000256" key="2">
    <source>
        <dbReference type="ARBA" id="ARBA00023015"/>
    </source>
</evidence>
<keyword evidence="2" id="KW-0805">Transcription regulation</keyword>
<keyword evidence="4" id="KW-0804">Transcription</keyword>
<feature type="region of interest" description="Disordered" evidence="6">
    <location>
        <begin position="354"/>
        <end position="402"/>
    </location>
</feature>
<evidence type="ECO:0000256" key="5">
    <source>
        <dbReference type="ARBA" id="ARBA00023242"/>
    </source>
</evidence>
<dbReference type="GO" id="GO:0000981">
    <property type="term" value="F:DNA-binding transcription factor activity, RNA polymerase II-specific"/>
    <property type="evidence" value="ECO:0007669"/>
    <property type="project" value="TreeGrafter"/>
</dbReference>
<feature type="compositionally biased region" description="Basic and acidic residues" evidence="6">
    <location>
        <begin position="361"/>
        <end position="370"/>
    </location>
</feature>
<dbReference type="InterPro" id="IPR002100">
    <property type="entry name" value="TF_MADSbox"/>
</dbReference>
<feature type="region of interest" description="Disordered" evidence="6">
    <location>
        <begin position="155"/>
        <end position="194"/>
    </location>
</feature>
<keyword evidence="3" id="KW-0238">DNA-binding</keyword>
<organism evidence="8">
    <name type="scientific">Arcella intermedia</name>
    <dbReference type="NCBI Taxonomy" id="1963864"/>
    <lineage>
        <taxon>Eukaryota</taxon>
        <taxon>Amoebozoa</taxon>
        <taxon>Tubulinea</taxon>
        <taxon>Elardia</taxon>
        <taxon>Arcellinida</taxon>
        <taxon>Sphaerothecina</taxon>
        <taxon>Arcellidae</taxon>
        <taxon>Arcella</taxon>
    </lineage>
</organism>
<sequence length="402" mass="45068">MGRNKIKIEKIQNERNRQATFTKRKNGLIKKAMELSILCDCEISLIIFNQGNRLFQYGSGDMEKTLLRYADYDDVPVQSFSNGDYNTQFENSNSKPKETILKKDPDNDDDYVPDRKSSGAAPSSTVKEENTNGKRSYSDMESTSAKEYIKFKISKTGDSGEGSKGQPHPGGYAPGPSVSFPAHSNPNGFSMPSNPLPTLNHLAYSHYDQNDYSNSQQHLQQQHQQFNPSVVLPVPHHYNEHSYAHYPTPSMPDYSNMHQYVEAERKSQNDTLPNVNWAIPSSSYSKPSFSKGLSITIPNSPSSFSHSGLQSPNFCPHIPLPKSPSVFTPTGTPTLFPFHDPFTSFQVENEFTAFTRLSSRNPEDSKRDQTTKPSDQPTQTSSDQTTQEPKEEPRSQTPSPTH</sequence>
<dbReference type="EMBL" id="GIBP01003418">
    <property type="protein sequence ID" value="NDV32387.1"/>
    <property type="molecule type" value="Transcribed_RNA"/>
</dbReference>
<dbReference type="GO" id="GO:0005634">
    <property type="term" value="C:nucleus"/>
    <property type="evidence" value="ECO:0007669"/>
    <property type="project" value="UniProtKB-SubCell"/>
</dbReference>